<organism evidence="2 3">
    <name type="scientific">Methanococcus voltae (strain ATCC BAA-1334 / A3)</name>
    <dbReference type="NCBI Taxonomy" id="456320"/>
    <lineage>
        <taxon>Archaea</taxon>
        <taxon>Methanobacteriati</taxon>
        <taxon>Methanobacteriota</taxon>
        <taxon>Methanomada group</taxon>
        <taxon>Methanococci</taxon>
        <taxon>Methanococcales</taxon>
        <taxon>Methanococcaceae</taxon>
        <taxon>Methanococcus</taxon>
    </lineage>
</organism>
<dbReference type="STRING" id="456320.Mvol_0241"/>
<dbReference type="InterPro" id="IPR029055">
    <property type="entry name" value="Ntn_hydrolases_N"/>
</dbReference>
<dbReference type="SUPFAM" id="SSF52402">
    <property type="entry name" value="Adenine nucleotide alpha hydrolases-like"/>
    <property type="match status" value="1"/>
</dbReference>
<dbReference type="Gene3D" id="3.60.20.10">
    <property type="entry name" value="Glutamine Phosphoribosylpyrophosphate, subunit 1, domain 1"/>
    <property type="match status" value="1"/>
</dbReference>
<dbReference type="InterPro" id="IPR051786">
    <property type="entry name" value="ASN_synthetase/amidase"/>
</dbReference>
<dbReference type="KEGG" id="mvo:Mvol_0241"/>
<dbReference type="SUPFAM" id="SSF56235">
    <property type="entry name" value="N-terminal nucleophile aminohydrolases (Ntn hydrolases)"/>
    <property type="match status" value="1"/>
</dbReference>
<evidence type="ECO:0000313" key="3">
    <source>
        <dbReference type="Proteomes" id="UP000007722"/>
    </source>
</evidence>
<proteinExistence type="predicted"/>
<keyword evidence="3" id="KW-1185">Reference proteome</keyword>
<accession>D7DRZ1</accession>
<dbReference type="Gene3D" id="3.40.50.620">
    <property type="entry name" value="HUPs"/>
    <property type="match status" value="1"/>
</dbReference>
<evidence type="ECO:0000313" key="2">
    <source>
        <dbReference type="EMBL" id="ADI35901.1"/>
    </source>
</evidence>
<dbReference type="EMBL" id="CP002057">
    <property type="protein sequence ID" value="ADI35901.1"/>
    <property type="molecule type" value="Genomic_DNA"/>
</dbReference>
<gene>
    <name evidence="2" type="ordered locus">Mvol_0241</name>
</gene>
<dbReference type="InterPro" id="IPR014729">
    <property type="entry name" value="Rossmann-like_a/b/a_fold"/>
</dbReference>
<dbReference type="eggNOG" id="arCOG00121">
    <property type="taxonomic scope" value="Archaea"/>
</dbReference>
<dbReference type="HOGENOM" id="CLU_456825_0_0_2"/>
<reference evidence="2 3" key="1">
    <citation type="submission" date="2010-05" db="EMBL/GenBank/DDBJ databases">
        <title>Complete sequence of Methanococcus voltae A3.</title>
        <authorList>
            <consortium name="US DOE Joint Genome Institute"/>
            <person name="Lucas S."/>
            <person name="Copeland A."/>
            <person name="Lapidus A."/>
            <person name="Cheng J.-F."/>
            <person name="Bruce D."/>
            <person name="Goodwin L."/>
            <person name="Pitluck S."/>
            <person name="Lowry S."/>
            <person name="Clum A."/>
            <person name="Land M."/>
            <person name="Hauser L."/>
            <person name="Kyrpides N."/>
            <person name="Mikhailova N."/>
            <person name="Whitman W.B."/>
            <person name="Woyke T."/>
        </authorList>
    </citation>
    <scope>NUCLEOTIDE SEQUENCE [LARGE SCALE GENOMIC DNA]</scope>
    <source>
        <strain evidence="3">ATCC BAA-1334 / A3</strain>
    </source>
</reference>
<name>D7DRZ1_METV3</name>
<dbReference type="Proteomes" id="UP000007722">
    <property type="component" value="Chromosome"/>
</dbReference>
<dbReference type="AlphaFoldDB" id="D7DRZ1"/>
<dbReference type="InParanoid" id="D7DRZ1"/>
<sequence>MPELYLEYYKNKSLKNLKSVKTDEFKKYTPNFKFYVPHNSFEEITEDYSIFFYDFDWKVDSVIKNNINTNKPNSSDIKNPTQISILNGEILPAEKRFNPEDTENIDYGAFNIVNIDKNQNSITIYNDIFAMLPMYYYQDEDIFIIATKMKPILERLKAIDKTLIEDNTGKYLSASCGYFIGDYTFFKEIKYLKQGRKITIDLKSKEISFSRYYTYDYTKKYKKESMTEEKFAELFDIFDDSQKTLLSNYSKNTGLMISGGLDSRYILAQMHKLTIKPFLLNMGHENSAETKLAIKIANLSNNTNNLTINELTEDNIIKNAEEYYNINEGFENFECDYLLDFKDWAVNNNVRYLYNGYAGDAVLGGTFYTRRNFDIKSIFDQIVFLKDLIGEINTKEDCINLILKNLGISKEKILKEKYKDFKEINLRKIVENEINNIMDEITYENYLDVYLHFQYLTRVYRHVLNGCLATRSFSEFIHPFFAYRMFETALKVDDSLKTQHHMYKKYLIDRFPKYAGINKSGWGVDCYKSAKVCKFGEYYEAFKNKMINLANNKLEKPLIKMDTYYDATYWYYDSEEFRKFLEYDLQNGFMNKHINYIEKYYNIKYK</sequence>
<dbReference type="OrthoDB" id="8692at2157"/>
<protein>
    <submittedName>
        <fullName evidence="2">Asparagine synthase</fullName>
    </submittedName>
</protein>
<dbReference type="PANTHER" id="PTHR43284:SF1">
    <property type="entry name" value="ASPARAGINE SYNTHETASE"/>
    <property type="match status" value="1"/>
</dbReference>
<evidence type="ECO:0000259" key="1">
    <source>
        <dbReference type="Pfam" id="PF00733"/>
    </source>
</evidence>
<dbReference type="GO" id="GO:0004066">
    <property type="term" value="F:asparagine synthase (glutamine-hydrolyzing) activity"/>
    <property type="evidence" value="ECO:0007669"/>
    <property type="project" value="InterPro"/>
</dbReference>
<dbReference type="InterPro" id="IPR001962">
    <property type="entry name" value="Asn_synthase"/>
</dbReference>
<feature type="domain" description="Asparagine synthetase" evidence="1">
    <location>
        <begin position="252"/>
        <end position="507"/>
    </location>
</feature>
<dbReference type="Pfam" id="PF00733">
    <property type="entry name" value="Asn_synthase"/>
    <property type="match status" value="1"/>
</dbReference>
<dbReference type="GO" id="GO:0006529">
    <property type="term" value="P:asparagine biosynthetic process"/>
    <property type="evidence" value="ECO:0007669"/>
    <property type="project" value="InterPro"/>
</dbReference>
<dbReference type="PANTHER" id="PTHR43284">
    <property type="entry name" value="ASPARAGINE SYNTHETASE (GLUTAMINE-HYDROLYZING)"/>
    <property type="match status" value="1"/>
</dbReference>